<protein>
    <submittedName>
        <fullName evidence="2">Putative dienelactone hydrolase</fullName>
    </submittedName>
</protein>
<dbReference type="ESTHER" id="9bact-a0a143pup3">
    <property type="family name" value="Abhydrolase_7"/>
</dbReference>
<dbReference type="InterPro" id="IPR002925">
    <property type="entry name" value="Dienelactn_hydro"/>
</dbReference>
<evidence type="ECO:0000259" key="1">
    <source>
        <dbReference type="Pfam" id="PF01738"/>
    </source>
</evidence>
<dbReference type="EMBL" id="CP015136">
    <property type="protein sequence ID" value="AMY12101.1"/>
    <property type="molecule type" value="Genomic_DNA"/>
</dbReference>
<accession>A0A143PUP3</accession>
<sequence>MSASSSSRSHRVNRRRFLQAAAIASTTPMAAGSTRARAADTTQQATAAARAVAPSGSDVGSLFPFIQKQAVQGPFPMSFTNPQFRSLEDWTATARATVLDLLHYAPPPCDPRAETFERVDCGDYIREKVFFNTTPDLRVPAYVLAPKRATAARPAPAIVALHDHGGFYLWGKEKLVSVDGEHPVFTEFRQRYYGGRSIAIDLARRGYVVVVIDMFYWGDRRMLLDDDPADWRDRPSTMAPERVQAFNTRASQNEQLVGRTLYTAGITWPGVMFWDDIRTVDYLLTRPDVDSKRIGCVGLSVGAVRSAHLAALDDRIKAGVVVCWMTSFPGQLKKHIRNTIGHTKVVPGLHRHLDYPDVASLAMPRPVLFMSGSQDGLFDLDAVKASFATLNACYAKAGMPDRCRTRMYDSPHQFNAEMQAEAWAWLERFV</sequence>
<dbReference type="STRING" id="1855912.LuPra_05373"/>
<dbReference type="InterPro" id="IPR006311">
    <property type="entry name" value="TAT_signal"/>
</dbReference>
<organism evidence="2 3">
    <name type="scientific">Luteitalea pratensis</name>
    <dbReference type="NCBI Taxonomy" id="1855912"/>
    <lineage>
        <taxon>Bacteria</taxon>
        <taxon>Pseudomonadati</taxon>
        <taxon>Acidobacteriota</taxon>
        <taxon>Vicinamibacteria</taxon>
        <taxon>Vicinamibacterales</taxon>
        <taxon>Vicinamibacteraceae</taxon>
        <taxon>Luteitalea</taxon>
    </lineage>
</organism>
<dbReference type="Pfam" id="PF01738">
    <property type="entry name" value="DLH"/>
    <property type="match status" value="1"/>
</dbReference>
<keyword evidence="3" id="KW-1185">Reference proteome</keyword>
<reference evidence="2 3" key="1">
    <citation type="journal article" date="2016" name="Genome Announc.">
        <title>First Complete Genome Sequence of a Subdivision 6 Acidobacterium Strain.</title>
        <authorList>
            <person name="Huang S."/>
            <person name="Vieira S."/>
            <person name="Bunk B."/>
            <person name="Riedel T."/>
            <person name="Sproer C."/>
            <person name="Overmann J."/>
        </authorList>
    </citation>
    <scope>NUCLEOTIDE SEQUENCE [LARGE SCALE GENOMIC DNA]</scope>
    <source>
        <strain evidence="3">DSM 100886 HEG_-6_39</strain>
    </source>
</reference>
<dbReference type="GO" id="GO:0016787">
    <property type="term" value="F:hydrolase activity"/>
    <property type="evidence" value="ECO:0007669"/>
    <property type="project" value="UniProtKB-KW"/>
</dbReference>
<dbReference type="SUPFAM" id="SSF53474">
    <property type="entry name" value="alpha/beta-Hydrolases"/>
    <property type="match status" value="1"/>
</dbReference>
<dbReference type="InterPro" id="IPR029058">
    <property type="entry name" value="AB_hydrolase_fold"/>
</dbReference>
<dbReference type="OrthoDB" id="9805123at2"/>
<dbReference type="KEGG" id="abac:LuPra_05373"/>
<dbReference type="Gene3D" id="3.40.50.1820">
    <property type="entry name" value="alpha/beta hydrolase"/>
    <property type="match status" value="1"/>
</dbReference>
<proteinExistence type="predicted"/>
<dbReference type="Proteomes" id="UP000076079">
    <property type="component" value="Chromosome"/>
</dbReference>
<dbReference type="PANTHER" id="PTHR47381">
    <property type="entry name" value="ALPHA/BETA-HYDROLASES SUPERFAMILY PROTEIN"/>
    <property type="match status" value="1"/>
</dbReference>
<gene>
    <name evidence="2" type="ORF">LuPra_05373</name>
</gene>
<dbReference type="AlphaFoldDB" id="A0A143PUP3"/>
<feature type="domain" description="Dienelactone hydrolase" evidence="1">
    <location>
        <begin position="196"/>
        <end position="321"/>
    </location>
</feature>
<dbReference type="RefSeq" id="WP_110173585.1">
    <property type="nucleotide sequence ID" value="NZ_CP015136.1"/>
</dbReference>
<dbReference type="PANTHER" id="PTHR47381:SF3">
    <property type="entry name" value="ALPHA_BETA-HYDROLASES SUPERFAMILY PROTEIN"/>
    <property type="match status" value="1"/>
</dbReference>
<dbReference type="PROSITE" id="PS51318">
    <property type="entry name" value="TAT"/>
    <property type="match status" value="1"/>
</dbReference>
<reference evidence="3" key="2">
    <citation type="submission" date="2016-04" db="EMBL/GenBank/DDBJ databases">
        <title>First Complete Genome Sequence of a Subdivision 6 Acidobacterium.</title>
        <authorList>
            <person name="Huang S."/>
            <person name="Vieira S."/>
            <person name="Bunk B."/>
            <person name="Riedel T."/>
            <person name="Sproeer C."/>
            <person name="Overmann J."/>
        </authorList>
    </citation>
    <scope>NUCLEOTIDE SEQUENCE [LARGE SCALE GENOMIC DNA]</scope>
    <source>
        <strain evidence="3">DSM 100886 HEG_-6_39</strain>
    </source>
</reference>
<keyword evidence="2" id="KW-0378">Hydrolase</keyword>
<name>A0A143PUP3_LUTPR</name>
<evidence type="ECO:0000313" key="2">
    <source>
        <dbReference type="EMBL" id="AMY12101.1"/>
    </source>
</evidence>
<evidence type="ECO:0000313" key="3">
    <source>
        <dbReference type="Proteomes" id="UP000076079"/>
    </source>
</evidence>